<dbReference type="Pfam" id="PF00106">
    <property type="entry name" value="adh_short"/>
    <property type="match status" value="1"/>
</dbReference>
<dbReference type="PRINTS" id="PR00081">
    <property type="entry name" value="GDHRDH"/>
</dbReference>
<protein>
    <submittedName>
        <fullName evidence="4">NADP-binding protein</fullName>
    </submittedName>
</protein>
<reference evidence="4 5" key="1">
    <citation type="journal article" date="2012" name="Science">
        <title>The Paleozoic origin of enzymatic lignin decomposition reconstructed from 31 fungal genomes.</title>
        <authorList>
            <person name="Floudas D."/>
            <person name="Binder M."/>
            <person name="Riley R."/>
            <person name="Barry K."/>
            <person name="Blanchette R.A."/>
            <person name="Henrissat B."/>
            <person name="Martinez A.T."/>
            <person name="Otillar R."/>
            <person name="Spatafora J.W."/>
            <person name="Yadav J.S."/>
            <person name="Aerts A."/>
            <person name="Benoit I."/>
            <person name="Boyd A."/>
            <person name="Carlson A."/>
            <person name="Copeland A."/>
            <person name="Coutinho P.M."/>
            <person name="de Vries R.P."/>
            <person name="Ferreira P."/>
            <person name="Findley K."/>
            <person name="Foster B."/>
            <person name="Gaskell J."/>
            <person name="Glotzer D."/>
            <person name="Gorecki P."/>
            <person name="Heitman J."/>
            <person name="Hesse C."/>
            <person name="Hori C."/>
            <person name="Igarashi K."/>
            <person name="Jurgens J.A."/>
            <person name="Kallen N."/>
            <person name="Kersten P."/>
            <person name="Kohler A."/>
            <person name="Kuees U."/>
            <person name="Kumar T.K.A."/>
            <person name="Kuo A."/>
            <person name="LaButti K."/>
            <person name="Larrondo L.F."/>
            <person name="Lindquist E."/>
            <person name="Ling A."/>
            <person name="Lombard V."/>
            <person name="Lucas S."/>
            <person name="Lundell T."/>
            <person name="Martin R."/>
            <person name="McLaughlin D.J."/>
            <person name="Morgenstern I."/>
            <person name="Morin E."/>
            <person name="Murat C."/>
            <person name="Nagy L.G."/>
            <person name="Nolan M."/>
            <person name="Ohm R.A."/>
            <person name="Patyshakuliyeva A."/>
            <person name="Rokas A."/>
            <person name="Ruiz-Duenas F.J."/>
            <person name="Sabat G."/>
            <person name="Salamov A."/>
            <person name="Samejima M."/>
            <person name="Schmutz J."/>
            <person name="Slot J.C."/>
            <person name="St John F."/>
            <person name="Stenlid J."/>
            <person name="Sun H."/>
            <person name="Sun S."/>
            <person name="Syed K."/>
            <person name="Tsang A."/>
            <person name="Wiebenga A."/>
            <person name="Young D."/>
            <person name="Pisabarro A."/>
            <person name="Eastwood D.C."/>
            <person name="Martin F."/>
            <person name="Cullen D."/>
            <person name="Grigoriev I.V."/>
            <person name="Hibbett D.S."/>
        </authorList>
    </citation>
    <scope>NUCLEOTIDE SEQUENCE [LARGE SCALE GENOMIC DNA]</scope>
    <source>
        <strain evidence="4 5">DJM-731 SS1</strain>
    </source>
</reference>
<name>M5GGQ2_DACPD</name>
<evidence type="ECO:0000256" key="2">
    <source>
        <dbReference type="ARBA" id="ARBA00022857"/>
    </source>
</evidence>
<comment type="similarity">
    <text evidence="1">Belongs to the short-chain dehydrogenases/reductases (SDR) family.</text>
</comment>
<dbReference type="GO" id="GO:0005737">
    <property type="term" value="C:cytoplasm"/>
    <property type="evidence" value="ECO:0007669"/>
    <property type="project" value="TreeGrafter"/>
</dbReference>
<dbReference type="GO" id="GO:0016491">
    <property type="term" value="F:oxidoreductase activity"/>
    <property type="evidence" value="ECO:0007669"/>
    <property type="project" value="UniProtKB-KW"/>
</dbReference>
<dbReference type="OrthoDB" id="9876299at2759"/>
<evidence type="ECO:0000313" key="5">
    <source>
        <dbReference type="Proteomes" id="UP000030653"/>
    </source>
</evidence>
<dbReference type="CDD" id="cd05325">
    <property type="entry name" value="carb_red_sniffer_like_SDR_c"/>
    <property type="match status" value="1"/>
</dbReference>
<dbReference type="Gene3D" id="3.40.50.720">
    <property type="entry name" value="NAD(P)-binding Rossmann-like Domain"/>
    <property type="match status" value="1"/>
</dbReference>
<dbReference type="InterPro" id="IPR002347">
    <property type="entry name" value="SDR_fam"/>
</dbReference>
<dbReference type="HOGENOM" id="CLU_010194_9_1_1"/>
<dbReference type="InterPro" id="IPR036291">
    <property type="entry name" value="NAD(P)-bd_dom_sf"/>
</dbReference>
<dbReference type="SUPFAM" id="SSF51735">
    <property type="entry name" value="NAD(P)-binding Rossmann-fold domains"/>
    <property type="match status" value="1"/>
</dbReference>
<dbReference type="EMBL" id="JH795856">
    <property type="protein sequence ID" value="EJU05883.1"/>
    <property type="molecule type" value="Genomic_DNA"/>
</dbReference>
<evidence type="ECO:0000313" key="4">
    <source>
        <dbReference type="EMBL" id="EJU05883.1"/>
    </source>
</evidence>
<dbReference type="RefSeq" id="XP_040632777.1">
    <property type="nucleotide sequence ID" value="XM_040776125.1"/>
</dbReference>
<dbReference type="AlphaFoldDB" id="M5GGQ2"/>
<sequence length="248" mass="26457">MSPTVYLISGANRGIGLSLVEQLAARPDVIVFAGARDPTKALALQALKSKFPERVYLVKLTSANKQDNEEAVAKVSEIAGRLDVVIANAGISNAFYSSLDTPLDAMQEHFVVNVLGPLALFQAAYPLLKTSTSSPKFFPVSSLLGSIQVGTVPPIKATAYGTSKAAVNWLAARLYYEYPDLISLPIHPGTVDTDMAANAISHMPELIEKFSMITTEESAAGILKVVDAAKRDESGPKMTSYDGSALPW</sequence>
<keyword evidence="3" id="KW-0560">Oxidoreductase</keyword>
<evidence type="ECO:0000256" key="3">
    <source>
        <dbReference type="ARBA" id="ARBA00023002"/>
    </source>
</evidence>
<keyword evidence="5" id="KW-1185">Reference proteome</keyword>
<dbReference type="PANTHER" id="PTHR43544">
    <property type="entry name" value="SHORT-CHAIN DEHYDROGENASE/REDUCTASE"/>
    <property type="match status" value="1"/>
</dbReference>
<dbReference type="InterPro" id="IPR051468">
    <property type="entry name" value="Fungal_SecMetab_SDRs"/>
</dbReference>
<organism evidence="4 5">
    <name type="scientific">Dacryopinax primogenitus (strain DJM 731)</name>
    <name type="common">Brown rot fungus</name>
    <dbReference type="NCBI Taxonomy" id="1858805"/>
    <lineage>
        <taxon>Eukaryota</taxon>
        <taxon>Fungi</taxon>
        <taxon>Dikarya</taxon>
        <taxon>Basidiomycota</taxon>
        <taxon>Agaricomycotina</taxon>
        <taxon>Dacrymycetes</taxon>
        <taxon>Dacrymycetales</taxon>
        <taxon>Dacrymycetaceae</taxon>
        <taxon>Dacryopinax</taxon>
    </lineage>
</organism>
<dbReference type="OMA" id="YENHEIA"/>
<gene>
    <name evidence="4" type="ORF">DACRYDRAFT_75306</name>
</gene>
<accession>M5GGQ2</accession>
<evidence type="ECO:0000256" key="1">
    <source>
        <dbReference type="ARBA" id="ARBA00006484"/>
    </source>
</evidence>
<dbReference type="GeneID" id="63691187"/>
<keyword evidence="2" id="KW-0521">NADP</keyword>
<dbReference type="PANTHER" id="PTHR43544:SF7">
    <property type="entry name" value="NADB-LER2"/>
    <property type="match status" value="1"/>
</dbReference>
<proteinExistence type="inferred from homology"/>
<dbReference type="Proteomes" id="UP000030653">
    <property type="component" value="Unassembled WGS sequence"/>
</dbReference>